<evidence type="ECO:0000256" key="1">
    <source>
        <dbReference type="ARBA" id="ARBA00004496"/>
    </source>
</evidence>
<comment type="subcellular location">
    <subcellularLocation>
        <location evidence="1 9">Cytoplasm</location>
    </subcellularLocation>
</comment>
<feature type="binding site" evidence="9">
    <location>
        <position position="54"/>
    </location>
    <ligand>
        <name>substrate</name>
    </ligand>
</feature>
<dbReference type="KEGG" id="pspc:Strain318_001846"/>
<feature type="binding site" evidence="9">
    <location>
        <position position="202"/>
    </location>
    <ligand>
        <name>FMN</name>
        <dbReference type="ChEBI" id="CHEBI:58210"/>
    </ligand>
</feature>
<keyword evidence="5 9" id="KW-0285">Flavoprotein</keyword>
<dbReference type="SUPFAM" id="SSF51395">
    <property type="entry name" value="FMN-linked oxidoreductases"/>
    <property type="match status" value="1"/>
</dbReference>
<feature type="binding site" evidence="9">
    <location>
        <position position="138"/>
    </location>
    <ligand>
        <name>FMN</name>
        <dbReference type="ChEBI" id="CHEBI:58210"/>
    </ligand>
</feature>
<comment type="pathway">
    <text evidence="2 9">Pyrimidine metabolism; UMP biosynthesis via de novo pathway.</text>
</comment>
<dbReference type="GO" id="GO:0006207">
    <property type="term" value="P:'de novo' pyrimidine nucleobase biosynthetic process"/>
    <property type="evidence" value="ECO:0007669"/>
    <property type="project" value="InterPro"/>
</dbReference>
<dbReference type="InterPro" id="IPR012135">
    <property type="entry name" value="Dihydroorotate_DH_1_2"/>
</dbReference>
<comment type="cofactor">
    <cofactor evidence="9">
        <name>FMN</name>
        <dbReference type="ChEBI" id="CHEBI:58210"/>
    </cofactor>
    <text evidence="9">Binds 1 FMN per subunit.</text>
</comment>
<feature type="binding site" evidence="9">
    <location>
        <begin position="54"/>
        <end position="55"/>
    </location>
    <ligand>
        <name>FMN</name>
        <dbReference type="ChEBI" id="CHEBI:58210"/>
    </ligand>
</feature>
<dbReference type="RefSeq" id="WP_367885431.1">
    <property type="nucleotide sequence ID" value="NZ_CP130612.1"/>
</dbReference>
<evidence type="ECO:0000256" key="2">
    <source>
        <dbReference type="ARBA" id="ARBA00004725"/>
    </source>
</evidence>
<accession>A0AA49K062</accession>
<dbReference type="EMBL" id="CP130612">
    <property type="protein sequence ID" value="WKW12553.1"/>
    <property type="molecule type" value="Genomic_DNA"/>
</dbReference>
<accession>A0AA49Q500</accession>
<evidence type="ECO:0000256" key="3">
    <source>
        <dbReference type="ARBA" id="ARBA00008008"/>
    </source>
</evidence>
<feature type="binding site" evidence="9">
    <location>
        <begin position="254"/>
        <end position="255"/>
    </location>
    <ligand>
        <name>FMN</name>
        <dbReference type="ChEBI" id="CHEBI:58210"/>
    </ligand>
</feature>
<feature type="binding site" evidence="9">
    <location>
        <position position="138"/>
    </location>
    <ligand>
        <name>substrate</name>
    </ligand>
</feature>
<evidence type="ECO:0000313" key="13">
    <source>
        <dbReference type="Proteomes" id="UP001229955"/>
    </source>
</evidence>
<dbReference type="CDD" id="cd04740">
    <property type="entry name" value="DHOD_1B_like"/>
    <property type="match status" value="1"/>
</dbReference>
<feature type="binding site" evidence="9">
    <location>
        <begin position="203"/>
        <end position="204"/>
    </location>
    <ligand>
        <name>substrate</name>
    </ligand>
</feature>
<dbReference type="PANTHER" id="PTHR48109:SF1">
    <property type="entry name" value="DIHYDROOROTATE DEHYDROGENASE (FUMARATE)"/>
    <property type="match status" value="1"/>
</dbReference>
<evidence type="ECO:0000259" key="10">
    <source>
        <dbReference type="Pfam" id="PF01180"/>
    </source>
</evidence>
<dbReference type="InterPro" id="IPR049622">
    <property type="entry name" value="Dihydroorotate_DH_I"/>
</dbReference>
<feature type="active site" description="Nucleophile" evidence="9">
    <location>
        <position position="141"/>
    </location>
</feature>
<name>A0AA49Q500_9BACT</name>
<protein>
    <recommendedName>
        <fullName evidence="9">Dihydroorotate dehydrogenase</fullName>
        <shortName evidence="9">DHOD</shortName>
        <shortName evidence="9">DHODase</shortName>
        <shortName evidence="9">DHOdehase</shortName>
        <ecNumber evidence="9">1.3.-.-</ecNumber>
    </recommendedName>
</protein>
<dbReference type="EMBL" id="CP130613">
    <property type="protein sequence ID" value="WKW15460.1"/>
    <property type="molecule type" value="Genomic_DNA"/>
</dbReference>
<evidence type="ECO:0000313" key="12">
    <source>
        <dbReference type="EMBL" id="WKW15460.1"/>
    </source>
</evidence>
<dbReference type="Proteomes" id="UP001229955">
    <property type="component" value="Chromosome"/>
</dbReference>
<feature type="binding site" evidence="9">
    <location>
        <begin position="78"/>
        <end position="82"/>
    </location>
    <ligand>
        <name>substrate</name>
    </ligand>
</feature>
<evidence type="ECO:0000256" key="7">
    <source>
        <dbReference type="ARBA" id="ARBA00022975"/>
    </source>
</evidence>
<proteinExistence type="inferred from homology"/>
<feature type="domain" description="Dihydroorotate dehydrogenase catalytic" evidence="10">
    <location>
        <begin position="13"/>
        <end position="295"/>
    </location>
</feature>
<keyword evidence="4 9" id="KW-0963">Cytoplasm</keyword>
<dbReference type="EC" id="1.3.-.-" evidence="9"/>
<feature type="binding site" evidence="9">
    <location>
        <begin position="276"/>
        <end position="277"/>
    </location>
    <ligand>
        <name>FMN</name>
        <dbReference type="ChEBI" id="CHEBI:58210"/>
    </ligand>
</feature>
<dbReference type="GO" id="GO:0044205">
    <property type="term" value="P:'de novo' UMP biosynthetic process"/>
    <property type="evidence" value="ECO:0007669"/>
    <property type="project" value="UniProtKB-UniRule"/>
</dbReference>
<dbReference type="NCBIfam" id="NF005574">
    <property type="entry name" value="PRK07259.1"/>
    <property type="match status" value="1"/>
</dbReference>
<comment type="catalytic activity">
    <reaction evidence="9">
        <text>(S)-dihydroorotate + A = orotate + AH2</text>
        <dbReference type="Rhea" id="RHEA:18073"/>
        <dbReference type="ChEBI" id="CHEBI:13193"/>
        <dbReference type="ChEBI" id="CHEBI:17499"/>
        <dbReference type="ChEBI" id="CHEBI:30839"/>
        <dbReference type="ChEBI" id="CHEBI:30864"/>
    </reaction>
</comment>
<organism evidence="11">
    <name type="scientific">Pseudogemmatithrix spongiicola</name>
    <dbReference type="NCBI Taxonomy" id="3062599"/>
    <lineage>
        <taxon>Bacteria</taxon>
        <taxon>Pseudomonadati</taxon>
        <taxon>Gemmatimonadota</taxon>
        <taxon>Gemmatimonadia</taxon>
        <taxon>Gemmatimonadales</taxon>
        <taxon>Gemmatimonadaceae</taxon>
        <taxon>Pseudogemmatithrix</taxon>
    </lineage>
</organism>
<dbReference type="HAMAP" id="MF_00224">
    <property type="entry name" value="DHO_dh_type1"/>
    <property type="match status" value="1"/>
</dbReference>
<evidence type="ECO:0000313" key="11">
    <source>
        <dbReference type="EMBL" id="WKW12553.1"/>
    </source>
</evidence>
<feature type="binding site" evidence="9">
    <location>
        <position position="228"/>
    </location>
    <ligand>
        <name>FMN</name>
        <dbReference type="ChEBI" id="CHEBI:58210"/>
    </ligand>
</feature>
<comment type="caution">
    <text evidence="9">Lacks conserved residue(s) required for the propagation of feature annotation.</text>
</comment>
<dbReference type="InterPro" id="IPR024920">
    <property type="entry name" value="Dihydroorotate_DH_1"/>
</dbReference>
<keyword evidence="13" id="KW-1185">Reference proteome</keyword>
<dbReference type="InterPro" id="IPR001295">
    <property type="entry name" value="Dihydroorotate_DH_CS"/>
</dbReference>
<evidence type="ECO:0000256" key="6">
    <source>
        <dbReference type="ARBA" id="ARBA00022643"/>
    </source>
</evidence>
<keyword evidence="7 9" id="KW-0665">Pyrimidine biosynthesis</keyword>
<comment type="similarity">
    <text evidence="3 9">Belongs to the dihydroorotate dehydrogenase family. Type 1 subfamily.</text>
</comment>
<dbReference type="PROSITE" id="PS00912">
    <property type="entry name" value="DHODEHASE_2"/>
    <property type="match status" value="1"/>
</dbReference>
<gene>
    <name evidence="9" type="primary">pyrD</name>
    <name evidence="11" type="ORF">Strain138_001847</name>
    <name evidence="12" type="ORF">Strain318_001846</name>
</gene>
<evidence type="ECO:0000256" key="9">
    <source>
        <dbReference type="HAMAP-Rule" id="MF_00224"/>
    </source>
</evidence>
<comment type="function">
    <text evidence="9">Catalyzes the conversion of dihydroorotate to orotate.</text>
</comment>
<evidence type="ECO:0000256" key="5">
    <source>
        <dbReference type="ARBA" id="ARBA00022630"/>
    </source>
</evidence>
<dbReference type="InterPro" id="IPR013785">
    <property type="entry name" value="Aldolase_TIM"/>
</dbReference>
<sequence>MAAAAHTASSSRLAVEACGLTFPNPILLAAGTAAYGRELADVMSLESLGGFVTKAVSPEPRSGAPAPRVGDFDGGMINAVGLANPGMEAVKREDLPWIATHVRAPRVLVNVVGKVAEDFGTVVEHLDDASGFQGYELNVSCPNVKQGGMEFGADPQALHAVIAGARSRTKKPLFVKLSPTLPQIGDVAKRAVDAGADGITVINTMPGMVVDVERRRPLLGFGSGGVSGPGLLAVGVLATWRVKQAVSVPIIGAGGVQSVEDALQFVLAGASCVAIGTAALADPKLPGRIVRDLERWCERHGAKVADLIGTLKTG</sequence>
<evidence type="ECO:0000256" key="4">
    <source>
        <dbReference type="ARBA" id="ARBA00022490"/>
    </source>
</evidence>
<keyword evidence="8 9" id="KW-0560">Oxidoreductase</keyword>
<dbReference type="InterPro" id="IPR005720">
    <property type="entry name" value="Dihydroorotate_DH_cat"/>
</dbReference>
<dbReference type="NCBIfam" id="TIGR01037">
    <property type="entry name" value="pyrD_sub1_fam"/>
    <property type="match status" value="1"/>
</dbReference>
<dbReference type="PANTHER" id="PTHR48109">
    <property type="entry name" value="DIHYDROOROTATE DEHYDROGENASE (QUINONE), MITOCHONDRIAL-RELATED"/>
    <property type="match status" value="1"/>
</dbReference>
<reference evidence="11" key="1">
    <citation type="submission" date="2023-07" db="EMBL/GenBank/DDBJ databases">
        <authorList>
            <person name="Haufschild T."/>
            <person name="Kallscheuer N."/>
            <person name="Hammer J."/>
            <person name="Kohn T."/>
            <person name="Kabuu M."/>
            <person name="Jogler M."/>
            <person name="Wohfarth N."/>
            <person name="Heuer A."/>
            <person name="Rohde M."/>
            <person name="van Teeseling M.C.F."/>
            <person name="Jogler C."/>
        </authorList>
    </citation>
    <scope>NUCLEOTIDE SEQUENCE</scope>
    <source>
        <strain evidence="11">Strain 138</strain>
        <strain evidence="12">Strain 318</strain>
    </source>
</reference>
<dbReference type="Pfam" id="PF01180">
    <property type="entry name" value="DHO_dh"/>
    <property type="match status" value="1"/>
</dbReference>
<dbReference type="GO" id="GO:0004152">
    <property type="term" value="F:dihydroorotate dehydrogenase activity"/>
    <property type="evidence" value="ECO:0007669"/>
    <property type="project" value="UniProtKB-UniRule"/>
</dbReference>
<dbReference type="GO" id="GO:0005737">
    <property type="term" value="C:cytoplasm"/>
    <property type="evidence" value="ECO:0007669"/>
    <property type="project" value="UniProtKB-SubCell"/>
</dbReference>
<feature type="binding site" evidence="9">
    <location>
        <position position="176"/>
    </location>
    <ligand>
        <name>FMN</name>
        <dbReference type="ChEBI" id="CHEBI:58210"/>
    </ligand>
</feature>
<dbReference type="InterPro" id="IPR050074">
    <property type="entry name" value="DHO_dehydrogenase"/>
</dbReference>
<dbReference type="InterPro" id="IPR033888">
    <property type="entry name" value="DHOD_1B"/>
</dbReference>
<feature type="binding site" evidence="9">
    <location>
        <position position="110"/>
    </location>
    <ligand>
        <name>FMN</name>
        <dbReference type="ChEBI" id="CHEBI:58210"/>
    </ligand>
</feature>
<dbReference type="AlphaFoldDB" id="A0AA49Q500"/>
<evidence type="ECO:0000256" key="8">
    <source>
        <dbReference type="ARBA" id="ARBA00023002"/>
    </source>
</evidence>
<dbReference type="Gene3D" id="3.20.20.70">
    <property type="entry name" value="Aldolase class I"/>
    <property type="match status" value="1"/>
</dbReference>
<dbReference type="PIRSF" id="PIRSF000164">
    <property type="entry name" value="DHO_oxidase"/>
    <property type="match status" value="1"/>
</dbReference>
<keyword evidence="6 9" id="KW-0288">FMN</keyword>